<evidence type="ECO:0000256" key="7">
    <source>
        <dbReference type="ARBA" id="ARBA00023242"/>
    </source>
</evidence>
<proteinExistence type="inferred from homology"/>
<dbReference type="InterPro" id="IPR005635">
    <property type="entry name" value="Inner_centromere_prot_ARK-bd"/>
</dbReference>
<dbReference type="Pfam" id="PF03941">
    <property type="entry name" value="INCENP_ARK-bind"/>
    <property type="match status" value="1"/>
</dbReference>
<feature type="compositionally biased region" description="Polar residues" evidence="8">
    <location>
        <begin position="112"/>
        <end position="121"/>
    </location>
</feature>
<evidence type="ECO:0000256" key="5">
    <source>
        <dbReference type="ARBA" id="ARBA00022829"/>
    </source>
</evidence>
<feature type="compositionally biased region" description="Polar residues" evidence="8">
    <location>
        <begin position="152"/>
        <end position="164"/>
    </location>
</feature>
<dbReference type="Proteomes" id="UP000565441">
    <property type="component" value="Unassembled WGS sequence"/>
</dbReference>
<feature type="compositionally biased region" description="Polar residues" evidence="8">
    <location>
        <begin position="759"/>
        <end position="774"/>
    </location>
</feature>
<evidence type="ECO:0000313" key="11">
    <source>
        <dbReference type="Proteomes" id="UP000565441"/>
    </source>
</evidence>
<sequence length="1187" mass="128897">MAGLLEWSNSLRFKMANDPGRELFQDQLNTHGFIFLNDYLDNILSGPSQDPLIELVKTPGRKKVASKKINNLGASKLNHIMSLEDDEHEEILTTSNSFHKALLKVKDQTVANATNPPQFQPSLGDELFSPASPPPKVVTEYSPAALKPPNPGSTIPSRSEQNDLSVIAEDDESSESNPLARQRSYSEAQPPSSPRSQSDVDKASRQVPSFVPVALTGHLSPAVNVTDASSDTFHSITLDSPRQTAHQNVQSPSVPPISLESSDPKPTARLENYTAPLPEIPPWNAPGTHDEAMTAPLPAATSTFGQDIHVPLRDQNHAPSSPKGGETKFGVALFPALPAPMPLRKSMRAPRDPSMGTGSLGAATPGAPVGGKRTSWLKKAREVKALEVISKRPSTLVPPVPLTSNSLKRKSGDMLLTTCLEDEERRPKSAKSHDDDVAPLKAVVELQRQPSTPLSPVEHAPVGQEGMLDRFKRTVEGLGARVGKSMGKSLGAGAAVSALAEARAAAEARVAERHYKEDEMTRVMAPVSTLPPANVAPSAAAPVVPAELESAGRRLSVTDLFPPNDGSVKMKSKAGKSFQFTPPPSEIATEHRNKANRESTTTTPPDSPPATRPINFILPSGPVFNKPPPVFVAPVPASKPLLKDFAIHLPPPAIFSIHAPMSLGISPRPPSPSFSTQKDSLSKQSALESMKSDAMFDDTDVPAWVPNTQDTEYLSAFGSQSQSPSQNALDEDDSWPIDEKLAPGVQWTFGGGNVKEDSMTWSTLPSQSQRADTGTSHKDQPVAHSDEPYPTNRAILGAFAMDVDEHHDNGQEEDADISQDDSELEDVVMHGKSTVSRLETKATRSESKMSMASSQSSQSHAGLLGQASKLLSSALGTSKKGKPEVKKVLQMAAVAAKKQQEESDKKAARLKEMENRRQLAIQRKAEEEKARSLEQERKLKEEGERRKREREEHTDKRPLKVTVKKDDDIVKKRKVTVAEFEKKELKKAPSKPALKSSMKQPTALSSSAAYNASLQSNASSAPSKLVDPKPPKPAIPSLKEKGKAVPPKQPTVPQDDLSQPSQLMQIQMATRAKAQLQAAAFASEPPIASESIELPDIDSEYSDSDDEDRPKSFPEWAQSPELREALQLQSTINPDDIFGAIRPLRMEELFKTRTSRFRARTSSANWTGADRLTLEEEREYAKRMGFK</sequence>
<feature type="compositionally biased region" description="Basic and acidic residues" evidence="8">
    <location>
        <begin position="775"/>
        <end position="787"/>
    </location>
</feature>
<keyword evidence="6" id="KW-0206">Cytoskeleton</keyword>
<feature type="compositionally biased region" description="Polar residues" evidence="8">
    <location>
        <begin position="673"/>
        <end position="687"/>
    </location>
</feature>
<dbReference type="GO" id="GO:0005819">
    <property type="term" value="C:spindle"/>
    <property type="evidence" value="ECO:0007669"/>
    <property type="project" value="UniProtKB-SubCell"/>
</dbReference>
<dbReference type="AlphaFoldDB" id="A0A8H5HLB8"/>
<evidence type="ECO:0000313" key="10">
    <source>
        <dbReference type="EMBL" id="KAF5385196.1"/>
    </source>
</evidence>
<feature type="region of interest" description="Disordered" evidence="8">
    <location>
        <begin position="808"/>
        <end position="864"/>
    </location>
</feature>
<dbReference type="GO" id="GO:0005634">
    <property type="term" value="C:nucleus"/>
    <property type="evidence" value="ECO:0007669"/>
    <property type="project" value="UniProtKB-SubCell"/>
</dbReference>
<name>A0A8H5HLB8_9AGAR</name>
<dbReference type="EMBL" id="JAACJP010000004">
    <property type="protein sequence ID" value="KAF5385196.1"/>
    <property type="molecule type" value="Genomic_DNA"/>
</dbReference>
<dbReference type="PANTHER" id="PTHR13142:SF1">
    <property type="entry name" value="INNER CENTROMERE PROTEIN"/>
    <property type="match status" value="1"/>
</dbReference>
<keyword evidence="11" id="KW-1185">Reference proteome</keyword>
<comment type="similarity">
    <text evidence="3">Belongs to the INCENP family.</text>
</comment>
<feature type="domain" description="Inner centromere protein ARK-binding" evidence="9">
    <location>
        <begin position="1096"/>
        <end position="1150"/>
    </location>
</feature>
<protein>
    <recommendedName>
        <fullName evidence="9">Inner centromere protein ARK-binding domain-containing protein</fullName>
    </recommendedName>
</protein>
<evidence type="ECO:0000256" key="3">
    <source>
        <dbReference type="ARBA" id="ARBA00010042"/>
    </source>
</evidence>
<evidence type="ECO:0000256" key="2">
    <source>
        <dbReference type="ARBA" id="ARBA00004186"/>
    </source>
</evidence>
<comment type="caution">
    <text evidence="10">The sequence shown here is derived from an EMBL/GenBank/DDBJ whole genome shotgun (WGS) entry which is preliminary data.</text>
</comment>
<feature type="compositionally biased region" description="Polar residues" evidence="8">
    <location>
        <begin position="175"/>
        <end position="197"/>
    </location>
</feature>
<dbReference type="GO" id="GO:0007059">
    <property type="term" value="P:chromosome segregation"/>
    <property type="evidence" value="ECO:0007669"/>
    <property type="project" value="UniProtKB-KW"/>
</dbReference>
<keyword evidence="7" id="KW-0539">Nucleus</keyword>
<feature type="compositionally biased region" description="Low complexity" evidence="8">
    <location>
        <begin position="848"/>
        <end position="859"/>
    </location>
</feature>
<keyword evidence="5" id="KW-0159">Chromosome partition</keyword>
<evidence type="ECO:0000256" key="4">
    <source>
        <dbReference type="ARBA" id="ARBA00022490"/>
    </source>
</evidence>
<feature type="compositionally biased region" description="Acidic residues" evidence="8">
    <location>
        <begin position="1093"/>
        <end position="1107"/>
    </location>
</feature>
<keyword evidence="4" id="KW-0963">Cytoplasm</keyword>
<feature type="compositionally biased region" description="Basic and acidic residues" evidence="8">
    <location>
        <begin position="588"/>
        <end position="597"/>
    </location>
</feature>
<feature type="region of interest" description="Disordered" evidence="8">
    <location>
        <begin position="758"/>
        <end position="789"/>
    </location>
</feature>
<gene>
    <name evidence="10" type="ORF">D9615_001515</name>
</gene>
<dbReference type="OrthoDB" id="6123at2759"/>
<evidence type="ECO:0000259" key="9">
    <source>
        <dbReference type="Pfam" id="PF03941"/>
    </source>
</evidence>
<feature type="compositionally biased region" description="Low complexity" evidence="8">
    <location>
        <begin position="1003"/>
        <end position="1023"/>
    </location>
</feature>
<accession>A0A8H5HLB8</accession>
<feature type="compositionally biased region" description="Basic and acidic residues" evidence="8">
    <location>
        <begin position="838"/>
        <end position="847"/>
    </location>
</feature>
<evidence type="ECO:0000256" key="8">
    <source>
        <dbReference type="SAM" id="MobiDB-lite"/>
    </source>
</evidence>
<dbReference type="Gene3D" id="6.10.250.2990">
    <property type="match status" value="1"/>
</dbReference>
<feature type="compositionally biased region" description="Low complexity" evidence="8">
    <location>
        <begin position="1069"/>
        <end position="1082"/>
    </location>
</feature>
<feature type="region of interest" description="Disordered" evidence="8">
    <location>
        <begin position="892"/>
        <end position="1122"/>
    </location>
</feature>
<feature type="region of interest" description="Disordered" evidence="8">
    <location>
        <begin position="112"/>
        <end position="205"/>
    </location>
</feature>
<feature type="region of interest" description="Disordered" evidence="8">
    <location>
        <begin position="555"/>
        <end position="615"/>
    </location>
</feature>
<organism evidence="10 11">
    <name type="scientific">Tricholomella constricta</name>
    <dbReference type="NCBI Taxonomy" id="117010"/>
    <lineage>
        <taxon>Eukaryota</taxon>
        <taxon>Fungi</taxon>
        <taxon>Dikarya</taxon>
        <taxon>Basidiomycota</taxon>
        <taxon>Agaricomycotina</taxon>
        <taxon>Agaricomycetes</taxon>
        <taxon>Agaricomycetidae</taxon>
        <taxon>Agaricales</taxon>
        <taxon>Tricholomatineae</taxon>
        <taxon>Lyophyllaceae</taxon>
        <taxon>Tricholomella</taxon>
    </lineage>
</organism>
<feature type="region of interest" description="Disordered" evidence="8">
    <location>
        <begin position="347"/>
        <end position="372"/>
    </location>
</feature>
<evidence type="ECO:0000256" key="6">
    <source>
        <dbReference type="ARBA" id="ARBA00023212"/>
    </source>
</evidence>
<evidence type="ECO:0000256" key="1">
    <source>
        <dbReference type="ARBA" id="ARBA00004123"/>
    </source>
</evidence>
<feature type="compositionally biased region" description="Polar residues" evidence="8">
    <location>
        <begin position="1056"/>
        <end position="1068"/>
    </location>
</feature>
<reference evidence="10 11" key="1">
    <citation type="journal article" date="2020" name="ISME J.">
        <title>Uncovering the hidden diversity of litter-decomposition mechanisms in mushroom-forming fungi.</title>
        <authorList>
            <person name="Floudas D."/>
            <person name="Bentzer J."/>
            <person name="Ahren D."/>
            <person name="Johansson T."/>
            <person name="Persson P."/>
            <person name="Tunlid A."/>
        </authorList>
    </citation>
    <scope>NUCLEOTIDE SEQUENCE [LARGE SCALE GENOMIC DNA]</scope>
    <source>
        <strain evidence="10 11">CBS 661.87</strain>
    </source>
</reference>
<feature type="compositionally biased region" description="Acidic residues" evidence="8">
    <location>
        <begin position="811"/>
        <end position="826"/>
    </location>
</feature>
<feature type="region of interest" description="Disordered" evidence="8">
    <location>
        <begin position="240"/>
        <end position="270"/>
    </location>
</feature>
<feature type="region of interest" description="Disordered" evidence="8">
    <location>
        <begin position="666"/>
        <end position="689"/>
    </location>
</feature>
<feature type="compositionally biased region" description="Basic and acidic residues" evidence="8">
    <location>
        <begin position="898"/>
        <end position="970"/>
    </location>
</feature>
<dbReference type="PANTHER" id="PTHR13142">
    <property type="entry name" value="INNER CENTROMERE PROTEIN"/>
    <property type="match status" value="1"/>
</dbReference>
<comment type="subcellular location">
    <subcellularLocation>
        <location evidence="2">Cytoplasm</location>
        <location evidence="2">Cytoskeleton</location>
        <location evidence="2">Spindle</location>
    </subcellularLocation>
    <subcellularLocation>
        <location evidence="1">Nucleus</location>
    </subcellularLocation>
</comment>
<feature type="compositionally biased region" description="Polar residues" evidence="8">
    <location>
        <begin position="240"/>
        <end position="252"/>
    </location>
</feature>